<dbReference type="Proteomes" id="UP000237105">
    <property type="component" value="Unassembled WGS sequence"/>
</dbReference>
<feature type="non-terminal residue" evidence="2">
    <location>
        <position position="1"/>
    </location>
</feature>
<comment type="caution">
    <text evidence="2">The sequence shown here is derived from an EMBL/GenBank/DDBJ whole genome shotgun (WGS) entry which is preliminary data.</text>
</comment>
<keyword evidence="1" id="KW-0812">Transmembrane</keyword>
<dbReference type="EMBL" id="JXTB01000214">
    <property type="protein sequence ID" value="PON52790.1"/>
    <property type="molecule type" value="Genomic_DNA"/>
</dbReference>
<keyword evidence="1" id="KW-1133">Transmembrane helix</keyword>
<gene>
    <name evidence="2" type="ORF">PanWU01x14_206320</name>
</gene>
<feature type="transmembrane region" description="Helical" evidence="1">
    <location>
        <begin position="91"/>
        <end position="110"/>
    </location>
</feature>
<protein>
    <submittedName>
        <fullName evidence="2">Uncharacterized protein</fullName>
    </submittedName>
</protein>
<keyword evidence="1" id="KW-0472">Membrane</keyword>
<sequence>VYLLCLPPGCGVRSGRVAFCRPSVSIQEFESLCSYFELPILTLAFPSELCVCGELGELGLNLVENRSDLCNTSVVPGIACKLKDRENVMGITRFPYIFIYLLLLLLFSMIG</sequence>
<proteinExistence type="predicted"/>
<dbReference type="OrthoDB" id="10348374at2759"/>
<evidence type="ECO:0000313" key="2">
    <source>
        <dbReference type="EMBL" id="PON52790.1"/>
    </source>
</evidence>
<reference evidence="3" key="1">
    <citation type="submission" date="2016-06" db="EMBL/GenBank/DDBJ databases">
        <title>Parallel loss of symbiosis genes in relatives of nitrogen-fixing non-legume Parasponia.</title>
        <authorList>
            <person name="Van Velzen R."/>
            <person name="Holmer R."/>
            <person name="Bu F."/>
            <person name="Rutten L."/>
            <person name="Van Zeijl A."/>
            <person name="Liu W."/>
            <person name="Santuari L."/>
            <person name="Cao Q."/>
            <person name="Sharma T."/>
            <person name="Shen D."/>
            <person name="Roswanjaya Y."/>
            <person name="Wardhani T."/>
            <person name="Kalhor M.S."/>
            <person name="Jansen J."/>
            <person name="Van den Hoogen J."/>
            <person name="Gungor B."/>
            <person name="Hartog M."/>
            <person name="Hontelez J."/>
            <person name="Verver J."/>
            <person name="Yang W.-C."/>
            <person name="Schijlen E."/>
            <person name="Repin R."/>
            <person name="Schilthuizen M."/>
            <person name="Schranz E."/>
            <person name="Heidstra R."/>
            <person name="Miyata K."/>
            <person name="Fedorova E."/>
            <person name="Kohlen W."/>
            <person name="Bisseling T."/>
            <person name="Smit S."/>
            <person name="Geurts R."/>
        </authorList>
    </citation>
    <scope>NUCLEOTIDE SEQUENCE [LARGE SCALE GENOMIC DNA]</scope>
    <source>
        <strain evidence="3">cv. WU1-14</strain>
    </source>
</reference>
<name>A0A2P5BVI4_PARAD</name>
<evidence type="ECO:0000256" key="1">
    <source>
        <dbReference type="SAM" id="Phobius"/>
    </source>
</evidence>
<organism evidence="2 3">
    <name type="scientific">Parasponia andersonii</name>
    <name type="common">Sponia andersonii</name>
    <dbReference type="NCBI Taxonomy" id="3476"/>
    <lineage>
        <taxon>Eukaryota</taxon>
        <taxon>Viridiplantae</taxon>
        <taxon>Streptophyta</taxon>
        <taxon>Embryophyta</taxon>
        <taxon>Tracheophyta</taxon>
        <taxon>Spermatophyta</taxon>
        <taxon>Magnoliopsida</taxon>
        <taxon>eudicotyledons</taxon>
        <taxon>Gunneridae</taxon>
        <taxon>Pentapetalae</taxon>
        <taxon>rosids</taxon>
        <taxon>fabids</taxon>
        <taxon>Rosales</taxon>
        <taxon>Cannabaceae</taxon>
        <taxon>Parasponia</taxon>
    </lineage>
</organism>
<keyword evidence="3" id="KW-1185">Reference proteome</keyword>
<accession>A0A2P5BVI4</accession>
<dbReference type="AlphaFoldDB" id="A0A2P5BVI4"/>
<evidence type="ECO:0000313" key="3">
    <source>
        <dbReference type="Proteomes" id="UP000237105"/>
    </source>
</evidence>